<evidence type="ECO:0000313" key="2">
    <source>
        <dbReference type="EMBL" id="KAF2752442.1"/>
    </source>
</evidence>
<feature type="region of interest" description="Disordered" evidence="1">
    <location>
        <begin position="1"/>
        <end position="21"/>
    </location>
</feature>
<reference evidence="2" key="1">
    <citation type="journal article" date="2020" name="Stud. Mycol.">
        <title>101 Dothideomycetes genomes: a test case for predicting lifestyles and emergence of pathogens.</title>
        <authorList>
            <person name="Haridas S."/>
            <person name="Albert R."/>
            <person name="Binder M."/>
            <person name="Bloem J."/>
            <person name="Labutti K."/>
            <person name="Salamov A."/>
            <person name="Andreopoulos B."/>
            <person name="Baker S."/>
            <person name="Barry K."/>
            <person name="Bills G."/>
            <person name="Bluhm B."/>
            <person name="Cannon C."/>
            <person name="Castanera R."/>
            <person name="Culley D."/>
            <person name="Daum C."/>
            <person name="Ezra D."/>
            <person name="Gonzalez J."/>
            <person name="Henrissat B."/>
            <person name="Kuo A."/>
            <person name="Liang C."/>
            <person name="Lipzen A."/>
            <person name="Lutzoni F."/>
            <person name="Magnuson J."/>
            <person name="Mondo S."/>
            <person name="Nolan M."/>
            <person name="Ohm R."/>
            <person name="Pangilinan J."/>
            <person name="Park H.-J."/>
            <person name="Ramirez L."/>
            <person name="Alfaro M."/>
            <person name="Sun H."/>
            <person name="Tritt A."/>
            <person name="Yoshinaga Y."/>
            <person name="Zwiers L.-H."/>
            <person name="Turgeon B."/>
            <person name="Goodwin S."/>
            <person name="Spatafora J."/>
            <person name="Crous P."/>
            <person name="Grigoriev I."/>
        </authorList>
    </citation>
    <scope>NUCLEOTIDE SEQUENCE</scope>
    <source>
        <strain evidence="2">CBS 121739</strain>
    </source>
</reference>
<accession>A0A6A6VP75</accession>
<dbReference type="GeneID" id="54489676"/>
<feature type="compositionally biased region" description="Basic and acidic residues" evidence="1">
    <location>
        <begin position="47"/>
        <end position="61"/>
    </location>
</feature>
<keyword evidence="3" id="KW-1185">Reference proteome</keyword>
<feature type="compositionally biased region" description="Polar residues" evidence="1">
    <location>
        <begin position="62"/>
        <end position="73"/>
    </location>
</feature>
<name>A0A6A6VP75_9PEZI</name>
<dbReference type="RefSeq" id="XP_033594900.1">
    <property type="nucleotide sequence ID" value="XM_033748622.1"/>
</dbReference>
<evidence type="ECO:0000313" key="3">
    <source>
        <dbReference type="Proteomes" id="UP000799437"/>
    </source>
</evidence>
<proteinExistence type="predicted"/>
<evidence type="ECO:0000256" key="1">
    <source>
        <dbReference type="SAM" id="MobiDB-lite"/>
    </source>
</evidence>
<protein>
    <submittedName>
        <fullName evidence="2">Uncharacterized protein</fullName>
    </submittedName>
</protein>
<dbReference type="AlphaFoldDB" id="A0A6A6VP75"/>
<dbReference type="Proteomes" id="UP000799437">
    <property type="component" value="Unassembled WGS sequence"/>
</dbReference>
<dbReference type="EMBL" id="ML996627">
    <property type="protein sequence ID" value="KAF2752442.1"/>
    <property type="molecule type" value="Genomic_DNA"/>
</dbReference>
<feature type="region of interest" description="Disordered" evidence="1">
    <location>
        <begin position="37"/>
        <end position="73"/>
    </location>
</feature>
<organism evidence="2 3">
    <name type="scientific">Pseudovirgaria hyperparasitica</name>
    <dbReference type="NCBI Taxonomy" id="470096"/>
    <lineage>
        <taxon>Eukaryota</taxon>
        <taxon>Fungi</taxon>
        <taxon>Dikarya</taxon>
        <taxon>Ascomycota</taxon>
        <taxon>Pezizomycotina</taxon>
        <taxon>Dothideomycetes</taxon>
        <taxon>Dothideomycetes incertae sedis</taxon>
        <taxon>Acrospermales</taxon>
        <taxon>Acrospermaceae</taxon>
        <taxon>Pseudovirgaria</taxon>
    </lineage>
</organism>
<gene>
    <name evidence="2" type="ORF">EJ05DRAFT_515645</name>
</gene>
<sequence>MSPSNHEKQPKPQIDSTVSGALGRLMAKGTWTYKQTDVGQQAGAPNRHSEAIKKQRLEESQRILSESPSSSKGQAVQALAALFSYPVLGAE</sequence>
<feature type="compositionally biased region" description="Basic and acidic residues" evidence="1">
    <location>
        <begin position="1"/>
        <end position="10"/>
    </location>
</feature>